<dbReference type="EMBL" id="LT629739">
    <property type="protein sequence ID" value="SDT16916.1"/>
    <property type="molecule type" value="Genomic_DNA"/>
</dbReference>
<dbReference type="AlphaFoldDB" id="A0A1H1Y7D4"/>
<name>A0A1H1Y7D4_BRESA</name>
<proteinExistence type="predicted"/>
<dbReference type="Proteomes" id="UP000199700">
    <property type="component" value="Chromosome"/>
</dbReference>
<feature type="compositionally biased region" description="Basic and acidic residues" evidence="1">
    <location>
        <begin position="7"/>
        <end position="27"/>
    </location>
</feature>
<keyword evidence="4" id="KW-1185">Reference proteome</keyword>
<dbReference type="OrthoDB" id="4808013at2"/>
<evidence type="ECO:0000313" key="3">
    <source>
        <dbReference type="EMBL" id="SDT16916.1"/>
    </source>
</evidence>
<evidence type="ECO:0000256" key="1">
    <source>
        <dbReference type="SAM" id="MobiDB-lite"/>
    </source>
</evidence>
<dbReference type="InterPro" id="IPR037185">
    <property type="entry name" value="EmrE-like"/>
</dbReference>
<feature type="region of interest" description="Disordered" evidence="1">
    <location>
        <begin position="1"/>
        <end position="27"/>
    </location>
</feature>
<feature type="transmembrane region" description="Helical" evidence="2">
    <location>
        <begin position="106"/>
        <end position="126"/>
    </location>
</feature>
<keyword evidence="2" id="KW-0812">Transmembrane</keyword>
<keyword evidence="2" id="KW-0472">Membrane</keyword>
<accession>A0A1H1Y7D4</accession>
<dbReference type="STRING" id="629680.SAMN04489751_3981"/>
<keyword evidence="2" id="KW-1133">Transmembrane helix</keyword>
<evidence type="ECO:0000313" key="4">
    <source>
        <dbReference type="Proteomes" id="UP000199700"/>
    </source>
</evidence>
<evidence type="ECO:0000256" key="2">
    <source>
        <dbReference type="SAM" id="Phobius"/>
    </source>
</evidence>
<organism evidence="3 4">
    <name type="scientific">Brevibacterium sandarakinum</name>
    <dbReference type="NCBI Taxonomy" id="629680"/>
    <lineage>
        <taxon>Bacteria</taxon>
        <taxon>Bacillati</taxon>
        <taxon>Actinomycetota</taxon>
        <taxon>Actinomycetes</taxon>
        <taxon>Micrococcales</taxon>
        <taxon>Brevibacteriaceae</taxon>
        <taxon>Brevibacterium</taxon>
    </lineage>
</organism>
<sequence length="140" mass="15352">MDDEKNEDWRNQVPESERLGDSSRISDSHWEDLVNQIAEPSAMMGDMPVDEIRDRLEEEEGWEPSPAEPIGWRTASPTLMLSVIATFGAVLLLLIGVIFFRPLPDWYLLVGIAVGLGGAVGLFFHLPTSPSSDGDNGASV</sequence>
<gene>
    <name evidence="3" type="ORF">SAMN04489751_3981</name>
</gene>
<reference evidence="3" key="1">
    <citation type="submission" date="2016-10" db="EMBL/GenBank/DDBJ databases">
        <authorList>
            <person name="Varghese N."/>
            <person name="Submissions S."/>
        </authorList>
    </citation>
    <scope>NUCLEOTIDE SEQUENCE [LARGE SCALE GENOMIC DNA]</scope>
    <source>
        <strain evidence="3">DSM 22082</strain>
    </source>
</reference>
<protein>
    <submittedName>
        <fullName evidence="3">Uncharacterized protein</fullName>
    </submittedName>
</protein>
<dbReference type="RefSeq" id="WP_092108386.1">
    <property type="nucleotide sequence ID" value="NZ_LT629739.1"/>
</dbReference>
<dbReference type="SUPFAM" id="SSF103481">
    <property type="entry name" value="Multidrug resistance efflux transporter EmrE"/>
    <property type="match status" value="1"/>
</dbReference>
<feature type="transmembrane region" description="Helical" evidence="2">
    <location>
        <begin position="79"/>
        <end position="100"/>
    </location>
</feature>